<reference evidence="1" key="1">
    <citation type="journal article" date="2020" name="Stud. Mycol.">
        <title>101 Dothideomycetes genomes: a test case for predicting lifestyles and emergence of pathogens.</title>
        <authorList>
            <person name="Haridas S."/>
            <person name="Albert R."/>
            <person name="Binder M."/>
            <person name="Bloem J."/>
            <person name="Labutti K."/>
            <person name="Salamov A."/>
            <person name="Andreopoulos B."/>
            <person name="Baker S."/>
            <person name="Barry K."/>
            <person name="Bills G."/>
            <person name="Bluhm B."/>
            <person name="Cannon C."/>
            <person name="Castanera R."/>
            <person name="Culley D."/>
            <person name="Daum C."/>
            <person name="Ezra D."/>
            <person name="Gonzalez J."/>
            <person name="Henrissat B."/>
            <person name="Kuo A."/>
            <person name="Liang C."/>
            <person name="Lipzen A."/>
            <person name="Lutzoni F."/>
            <person name="Magnuson J."/>
            <person name="Mondo S."/>
            <person name="Nolan M."/>
            <person name="Ohm R."/>
            <person name="Pangilinan J."/>
            <person name="Park H.-J."/>
            <person name="Ramirez L."/>
            <person name="Alfaro M."/>
            <person name="Sun H."/>
            <person name="Tritt A."/>
            <person name="Yoshinaga Y."/>
            <person name="Zwiers L.-H."/>
            <person name="Turgeon B."/>
            <person name="Goodwin S."/>
            <person name="Spatafora J."/>
            <person name="Crous P."/>
            <person name="Grigoriev I."/>
        </authorList>
    </citation>
    <scope>NUCLEOTIDE SEQUENCE</scope>
    <source>
        <strain evidence="1">CBS 121167</strain>
    </source>
</reference>
<dbReference type="RefSeq" id="XP_033390777.1">
    <property type="nucleotide sequence ID" value="XM_033537779.1"/>
</dbReference>
<keyword evidence="2" id="KW-1185">Reference proteome</keyword>
<organism evidence="1 2">
    <name type="scientific">Aplosporella prunicola CBS 121167</name>
    <dbReference type="NCBI Taxonomy" id="1176127"/>
    <lineage>
        <taxon>Eukaryota</taxon>
        <taxon>Fungi</taxon>
        <taxon>Dikarya</taxon>
        <taxon>Ascomycota</taxon>
        <taxon>Pezizomycotina</taxon>
        <taxon>Dothideomycetes</taxon>
        <taxon>Dothideomycetes incertae sedis</taxon>
        <taxon>Botryosphaeriales</taxon>
        <taxon>Aplosporellaceae</taxon>
        <taxon>Aplosporella</taxon>
    </lineage>
</organism>
<dbReference type="GeneID" id="54295275"/>
<name>A0A6A6AVR2_9PEZI</name>
<sequence length="95" mass="10903">PPAEEHKLFNIINVRTEEVLRLRTPTSRKNIRYRVQQAVGARKEKELIKIVAQEARRAVQQLYPSNNSGKVVIYTNSTARTEKLAAELGYKAYYG</sequence>
<protein>
    <submittedName>
        <fullName evidence="1">Uncharacterized protein</fullName>
    </submittedName>
</protein>
<dbReference type="EMBL" id="ML995797">
    <property type="protein sequence ID" value="KAF2135055.1"/>
    <property type="molecule type" value="Genomic_DNA"/>
</dbReference>
<dbReference type="AlphaFoldDB" id="A0A6A6AVR2"/>
<gene>
    <name evidence="1" type="ORF">K452DRAFT_240079</name>
</gene>
<accession>A0A6A6AVR2</accession>
<dbReference type="Proteomes" id="UP000799438">
    <property type="component" value="Unassembled WGS sequence"/>
</dbReference>
<evidence type="ECO:0000313" key="1">
    <source>
        <dbReference type="EMBL" id="KAF2135055.1"/>
    </source>
</evidence>
<proteinExistence type="predicted"/>
<evidence type="ECO:0000313" key="2">
    <source>
        <dbReference type="Proteomes" id="UP000799438"/>
    </source>
</evidence>
<feature type="non-terminal residue" evidence="1">
    <location>
        <position position="1"/>
    </location>
</feature>